<dbReference type="Gene3D" id="1.25.40.10">
    <property type="entry name" value="Tetratricopeptide repeat domain"/>
    <property type="match status" value="2"/>
</dbReference>
<accession>A0A0R1QT11</accession>
<reference evidence="4 5" key="1">
    <citation type="journal article" date="2015" name="Genome Announc.">
        <title>Expanding the biotechnology potential of lactobacilli through comparative genomics of 213 strains and associated genera.</title>
        <authorList>
            <person name="Sun Z."/>
            <person name="Harris H.M."/>
            <person name="McCann A."/>
            <person name="Guo C."/>
            <person name="Argimon S."/>
            <person name="Zhang W."/>
            <person name="Yang X."/>
            <person name="Jeffery I.B."/>
            <person name="Cooney J.C."/>
            <person name="Kagawa T.F."/>
            <person name="Liu W."/>
            <person name="Song Y."/>
            <person name="Salvetti E."/>
            <person name="Wrobel A."/>
            <person name="Rasinkangas P."/>
            <person name="Parkhill J."/>
            <person name="Rea M.C."/>
            <person name="O'Sullivan O."/>
            <person name="Ritari J."/>
            <person name="Douillard F.P."/>
            <person name="Paul Ross R."/>
            <person name="Yang R."/>
            <person name="Briner A.E."/>
            <person name="Felis G.E."/>
            <person name="de Vos W.M."/>
            <person name="Barrangou R."/>
            <person name="Klaenhammer T.R."/>
            <person name="Caufield P.W."/>
            <person name="Cui Y."/>
            <person name="Zhang H."/>
            <person name="O'Toole P.W."/>
        </authorList>
    </citation>
    <scope>NUCLEOTIDE SEQUENCE [LARGE SCALE GENOMIC DNA]</scope>
    <source>
        <strain evidence="4 5">DSM 14500</strain>
    </source>
</reference>
<evidence type="ECO:0000256" key="3">
    <source>
        <dbReference type="PROSITE-ProRule" id="PRU00339"/>
    </source>
</evidence>
<protein>
    <submittedName>
        <fullName evidence="4">TPR repeats containing protein</fullName>
    </submittedName>
</protein>
<dbReference type="Proteomes" id="UP000050872">
    <property type="component" value="Unassembled WGS sequence"/>
</dbReference>
<dbReference type="EMBL" id="AZEZ01000004">
    <property type="protein sequence ID" value="KRL45908.1"/>
    <property type="molecule type" value="Genomic_DNA"/>
</dbReference>
<dbReference type="PATRIC" id="fig|1423770.3.peg.1962"/>
<keyword evidence="2 3" id="KW-0802">TPR repeat</keyword>
<dbReference type="SUPFAM" id="SSF48452">
    <property type="entry name" value="TPR-like"/>
    <property type="match status" value="2"/>
</dbReference>
<keyword evidence="1" id="KW-0677">Repeat</keyword>
<proteinExistence type="predicted"/>
<organism evidence="4 5">
    <name type="scientific">Companilactobacillus mindensis DSM 14500</name>
    <dbReference type="NCBI Taxonomy" id="1423770"/>
    <lineage>
        <taxon>Bacteria</taxon>
        <taxon>Bacillati</taxon>
        <taxon>Bacillota</taxon>
        <taxon>Bacilli</taxon>
        <taxon>Lactobacillales</taxon>
        <taxon>Lactobacillaceae</taxon>
        <taxon>Companilactobacillus</taxon>
    </lineage>
</organism>
<dbReference type="Pfam" id="PF13181">
    <property type="entry name" value="TPR_8"/>
    <property type="match status" value="1"/>
</dbReference>
<dbReference type="AlphaFoldDB" id="A0A0R1QT11"/>
<dbReference type="PANTHER" id="PTHR45586">
    <property type="entry name" value="TPR REPEAT-CONTAINING PROTEIN PA4667"/>
    <property type="match status" value="1"/>
</dbReference>
<dbReference type="OrthoDB" id="2080803at2"/>
<dbReference type="InterPro" id="IPR011990">
    <property type="entry name" value="TPR-like_helical_dom_sf"/>
</dbReference>
<sequence>MSKADEVIETIDDGDFSNVDRLIQESLSEDDDQTQFSLAETLMSRGLSVQAKTIYDHLLTIYPNEGQILSRLAEIAVSDGDSNQALDYISNITPDSPAYAENLLVSADIYQSQALYEVSEQKLLTGIREFPDEEVFKFALAEVYFDENKFSKALTYYNMLLDMGIKNYSGISITLRKASSLAGDGQYEEAISEYEKLNALELNEDAQFQLGFLYNQVKNYNKSIQILEKLLSTNRDYPTVYPILAEDYLNIKKTSDAFKYAQLGLNINELDERLYQIAFEAGQVEDASAAIKIIEKGIKKAENPLPLIIKLSDYYITKGQFKANLDLLQGQDISNNPKLVWNLAKSQFETDDIDHAQENILVVLDDFKDNLDYLSDLIEILRSTGNNAVLKPAVQMYLKQDPDNEDMQSLWDQLTEN</sequence>
<comment type="caution">
    <text evidence="4">The sequence shown here is derived from an EMBL/GenBank/DDBJ whole genome shotgun (WGS) entry which is preliminary data.</text>
</comment>
<dbReference type="RefSeq" id="WP_057887134.1">
    <property type="nucleotide sequence ID" value="NZ_AZEZ01000004.1"/>
</dbReference>
<dbReference type="PROSITE" id="PS50005">
    <property type="entry name" value="TPR"/>
    <property type="match status" value="1"/>
</dbReference>
<evidence type="ECO:0000313" key="5">
    <source>
        <dbReference type="Proteomes" id="UP000050872"/>
    </source>
</evidence>
<dbReference type="InterPro" id="IPR019734">
    <property type="entry name" value="TPR_rpt"/>
</dbReference>
<keyword evidence="5" id="KW-1185">Reference proteome</keyword>
<evidence type="ECO:0000256" key="2">
    <source>
        <dbReference type="ARBA" id="ARBA00022803"/>
    </source>
</evidence>
<gene>
    <name evidence="4" type="ORF">FD29_GL001911</name>
</gene>
<feature type="repeat" description="TPR" evidence="3">
    <location>
        <begin position="204"/>
        <end position="237"/>
    </location>
</feature>
<name>A0A0R1QT11_9LACO</name>
<dbReference type="STRING" id="1423770.FD29_GL001911"/>
<evidence type="ECO:0000256" key="1">
    <source>
        <dbReference type="ARBA" id="ARBA00022737"/>
    </source>
</evidence>
<dbReference type="InterPro" id="IPR051012">
    <property type="entry name" value="CellSynth/LPSAsmb/PSIAsmb"/>
</dbReference>
<dbReference type="PANTHER" id="PTHR45586:SF1">
    <property type="entry name" value="LIPOPOLYSACCHARIDE ASSEMBLY PROTEIN B"/>
    <property type="match status" value="1"/>
</dbReference>
<dbReference type="SMART" id="SM00028">
    <property type="entry name" value="TPR"/>
    <property type="match status" value="4"/>
</dbReference>
<dbReference type="Pfam" id="PF25058">
    <property type="entry name" value="ARM_TT21"/>
    <property type="match status" value="1"/>
</dbReference>
<evidence type="ECO:0000313" key="4">
    <source>
        <dbReference type="EMBL" id="KRL45908.1"/>
    </source>
</evidence>